<evidence type="ECO:0000256" key="5">
    <source>
        <dbReference type="SAM" id="MobiDB-lite"/>
    </source>
</evidence>
<feature type="repeat" description="ANK" evidence="4">
    <location>
        <begin position="40"/>
        <end position="72"/>
    </location>
</feature>
<dbReference type="PROSITE" id="PS50297">
    <property type="entry name" value="ANK_REP_REGION"/>
    <property type="match status" value="1"/>
</dbReference>
<dbReference type="InterPro" id="IPR021832">
    <property type="entry name" value="ANKRD13"/>
</dbReference>
<dbReference type="Pfam" id="PF12796">
    <property type="entry name" value="Ank_2"/>
    <property type="match status" value="1"/>
</dbReference>
<dbReference type="SMART" id="SM00248">
    <property type="entry name" value="ANK"/>
    <property type="match status" value="2"/>
</dbReference>
<dbReference type="Proteomes" id="UP000193920">
    <property type="component" value="Unassembled WGS sequence"/>
</dbReference>
<evidence type="ECO:0000313" key="7">
    <source>
        <dbReference type="Proteomes" id="UP000193920"/>
    </source>
</evidence>
<dbReference type="Gene3D" id="1.25.40.20">
    <property type="entry name" value="Ankyrin repeat-containing domain"/>
    <property type="match status" value="1"/>
</dbReference>
<dbReference type="PROSITE" id="PS50088">
    <property type="entry name" value="ANK_REPEAT"/>
    <property type="match status" value="1"/>
</dbReference>
<evidence type="ECO:0000313" key="6">
    <source>
        <dbReference type="EMBL" id="ORY09548.1"/>
    </source>
</evidence>
<organism evidence="6 7">
    <name type="scientific">Neocallimastix californiae</name>
    <dbReference type="NCBI Taxonomy" id="1754190"/>
    <lineage>
        <taxon>Eukaryota</taxon>
        <taxon>Fungi</taxon>
        <taxon>Fungi incertae sedis</taxon>
        <taxon>Chytridiomycota</taxon>
        <taxon>Chytridiomycota incertae sedis</taxon>
        <taxon>Neocallimastigomycetes</taxon>
        <taxon>Neocallimastigales</taxon>
        <taxon>Neocallimastigaceae</taxon>
        <taxon>Neocallimastix</taxon>
    </lineage>
</organism>
<dbReference type="InterPro" id="IPR002110">
    <property type="entry name" value="Ankyrin_rpt"/>
</dbReference>
<sequence>MTIPESYPIHRCVFRNDPFALKEILKDEEIRKHINDSDNHHNTPLHLALMLGHTECVLPLINSGCDIISNNTFGWSPVDEATMLGNKEIIQRLSVSKITKFIDEFYGKGSPLEEWNKILPNVHLKLRLKFKSPVPVLADMCPKDTLEIFKNGNCFRINTSVAGVTTNGIPKVIKGKHSFVCQIDNEKGICKAYLMDCLKKTYQELYPNLPEWCIRNITNSNMNVNSIYKFMMDFSSLTIKQKKGNLLKKGKKTLHLERGKSYKTDLFKIKGVKTDVRKRCKESVIGTYKSDIKTRVLKIESSGTGRRNSVVSNISSNSDDNIQSFLQRIGDDIAKANKGQTVPPNKTYSEHDDNDDDDSDSDSDISDNEQLPVFSEKSSEESLVVQKSLFQKYIKHSDPNAMDPETDRHITEMILRGYDDDNNVITKEDIKYLRENYPNYLKHILVNNIENSSFEALEKLESNKMKGKISNDGKTVVYEVNDCIDDTLNWDEIYELKHPKGEEEVKAMIQSQKKMNSNRLKDFDFEKNKLTEKDYFDPSQSEKLHVGRIFDINEERKSFDNSIKMWMTRENEFPISLDQIKPILSYFFFLMFEQMNITRSGSKDQLSHILNIYKSIQSDKRYPVKFEIPILPVLKFQLKTIECNIDPKVIPEGIFDVPTDYEPGEVYLENKKK</sequence>
<feature type="compositionally biased region" description="Polar residues" evidence="5">
    <location>
        <begin position="338"/>
        <end position="347"/>
    </location>
</feature>
<comment type="caution">
    <text evidence="6">The sequence shown here is derived from an EMBL/GenBank/DDBJ whole genome shotgun (WGS) entry which is preliminary data.</text>
</comment>
<keyword evidence="7" id="KW-1185">Reference proteome</keyword>
<accession>A0A1Y1ZH19</accession>
<dbReference type="PANTHER" id="PTHR12447:SF25">
    <property type="entry name" value="ANKYRIN REPEAT DOMAIN-CONTAINING PROTEIN 13C"/>
    <property type="match status" value="1"/>
</dbReference>
<reference evidence="6 7" key="1">
    <citation type="submission" date="2016-08" db="EMBL/GenBank/DDBJ databases">
        <title>A Parts List for Fungal Cellulosomes Revealed by Comparative Genomics.</title>
        <authorList>
            <consortium name="DOE Joint Genome Institute"/>
            <person name="Haitjema C.H."/>
            <person name="Gilmore S.P."/>
            <person name="Henske J.K."/>
            <person name="Solomon K.V."/>
            <person name="De Groot R."/>
            <person name="Kuo A."/>
            <person name="Mondo S.J."/>
            <person name="Salamov A.A."/>
            <person name="Labutti K."/>
            <person name="Zhao Z."/>
            <person name="Chiniquy J."/>
            <person name="Barry K."/>
            <person name="Brewer H.M."/>
            <person name="Purvine S.O."/>
            <person name="Wright A.T."/>
            <person name="Boxma B."/>
            <person name="Van Alen T."/>
            <person name="Hackstein J.H."/>
            <person name="Baker S.E."/>
            <person name="Grigoriev I.V."/>
            <person name="O'Malley M.A."/>
        </authorList>
    </citation>
    <scope>NUCLEOTIDE SEQUENCE [LARGE SCALE GENOMIC DNA]</scope>
    <source>
        <strain evidence="6 7">G1</strain>
    </source>
</reference>
<dbReference type="OrthoDB" id="2132347at2759"/>
<evidence type="ECO:0000256" key="2">
    <source>
        <dbReference type="ARBA" id="ARBA00023186"/>
    </source>
</evidence>
<evidence type="ECO:0000256" key="4">
    <source>
        <dbReference type="PROSITE-ProRule" id="PRU00023"/>
    </source>
</evidence>
<dbReference type="EMBL" id="MCOG01000406">
    <property type="protein sequence ID" value="ORY09548.1"/>
    <property type="molecule type" value="Genomic_DNA"/>
</dbReference>
<feature type="region of interest" description="Disordered" evidence="5">
    <location>
        <begin position="334"/>
        <end position="380"/>
    </location>
</feature>
<evidence type="ECO:0000256" key="1">
    <source>
        <dbReference type="ARBA" id="ARBA00004586"/>
    </source>
</evidence>
<evidence type="ECO:0000256" key="3">
    <source>
        <dbReference type="ARBA" id="ARBA00037107"/>
    </source>
</evidence>
<keyword evidence="2" id="KW-0143">Chaperone</keyword>
<dbReference type="GO" id="GO:0005789">
    <property type="term" value="C:endoplasmic reticulum membrane"/>
    <property type="evidence" value="ECO:0007669"/>
    <property type="project" value="UniProtKB-SubCell"/>
</dbReference>
<dbReference type="SUPFAM" id="SSF48403">
    <property type="entry name" value="Ankyrin repeat"/>
    <property type="match status" value="1"/>
</dbReference>
<dbReference type="PANTHER" id="PTHR12447">
    <property type="entry name" value="ANKYRIN REPEAT DOMAIN-CONTAINING PROTEIN 13"/>
    <property type="match status" value="1"/>
</dbReference>
<gene>
    <name evidence="6" type="ORF">LY90DRAFT_708984</name>
</gene>
<protein>
    <submittedName>
        <fullName evidence="6">Uncharacterized protein</fullName>
    </submittedName>
</protein>
<feature type="compositionally biased region" description="Acidic residues" evidence="5">
    <location>
        <begin position="352"/>
        <end position="367"/>
    </location>
</feature>
<keyword evidence="4" id="KW-0040">ANK repeat</keyword>
<name>A0A1Y1ZH19_9FUNG</name>
<dbReference type="STRING" id="1754190.A0A1Y1ZH19"/>
<dbReference type="InterPro" id="IPR036770">
    <property type="entry name" value="Ankyrin_rpt-contain_sf"/>
</dbReference>
<comment type="function">
    <text evidence="3">Acts as a molecular chaperone for G protein-coupled receptors, regulating their biogenesis and exit from the ER.</text>
</comment>
<dbReference type="AlphaFoldDB" id="A0A1Y1ZH19"/>
<comment type="subcellular location">
    <subcellularLocation>
        <location evidence="1">Endoplasmic reticulum membrane</location>
    </subcellularLocation>
</comment>
<proteinExistence type="predicted"/>